<feature type="region of interest" description="Disordered" evidence="1">
    <location>
        <begin position="508"/>
        <end position="528"/>
    </location>
</feature>
<sequence>MRLFEEEYQNMKKSSLMGASVVAAALLAAAPVVAPVASLATPATQEVKADTTSDTIDRIQKGATGTTLIKEGSGVGTISDFKDKFTNDNVANLLQGHYVNPTDPEPIDANPAGALVLDSGDTNHLTTTNQFLQYFFNGTQGIDLMNSANKTYAKSLYYTLSFNYSNAIGTNSHTINNGENLNQLMNDLKTNGGKITMTMQLYDATKKALSNGAITSTVSYNVNNNRAAYVSYNDSLNAKVNDSADVFALSNSFVNGGGKILNYNGQDITQAAYNAGAINIAQLHDANGHASGETGSVVNGNFVKTGIFYQRIKIDLTKLGLGLPDSVSWADAVKNGLITVNGQKPSLTNADANVFMSARVDGGNGVSSTVDAEPVPYGTLVLKRTINVGSTNFGTKDEKVDGIVTVHTSDVTTAPLYDEDGNVIVDRSVINKSKWKTNLKRTVYANGKVFYRVSTHEYISADQVTFEATDTSSSADVVKGDVVVTPLPSRKVIKVNNAGTITDLWNKSDDNKSMTRNPDRHVPGESSWQTDQTATVNGITYYRVSTNEWINAKFVTLQ</sequence>
<feature type="compositionally biased region" description="Basic and acidic residues" evidence="1">
    <location>
        <begin position="508"/>
        <end position="523"/>
    </location>
</feature>
<protein>
    <submittedName>
        <fullName evidence="4">Lactobacillus sp. Hon2 hypothetical protein protein</fullName>
    </submittedName>
</protein>
<dbReference type="InterPro" id="IPR024968">
    <property type="entry name" value="SlpA_C_lactobacillus"/>
</dbReference>
<reference evidence="4" key="1">
    <citation type="journal article" date="2014" name="Int Wound J">
        <title>Lactic acid bacterial symbionts in honeybees - an unknown key to honey's antimicrobial and therapeutic activities.</title>
        <authorList>
            <person name="Olofsson T.C."/>
            <person name="Butler E."/>
            <person name="Markowicz P."/>
            <person name="Lindholm C."/>
            <person name="Larsson L."/>
            <person name="Vasquez A."/>
        </authorList>
    </citation>
    <scope>NUCLEOTIDE SEQUENCE</scope>
    <source>
        <strain evidence="4">Hon2</strain>
    </source>
</reference>
<dbReference type="Pfam" id="PF03217">
    <property type="entry name" value="SlpA"/>
    <property type="match status" value="1"/>
</dbReference>
<dbReference type="AlphaFoldDB" id="A0A0C4PLW6"/>
<name>A0A0C4PLW6_9LACO</name>
<feature type="signal peptide" evidence="2">
    <location>
        <begin position="1"/>
        <end position="34"/>
    </location>
</feature>
<evidence type="ECO:0000259" key="3">
    <source>
        <dbReference type="Pfam" id="PF03217"/>
    </source>
</evidence>
<proteinExistence type="predicted"/>
<accession>A0A0C4PLW6</accession>
<feature type="domain" description="S-layer protein C-terminal" evidence="3">
    <location>
        <begin position="414"/>
        <end position="461"/>
    </location>
</feature>
<evidence type="ECO:0000256" key="2">
    <source>
        <dbReference type="SAM" id="SignalP"/>
    </source>
</evidence>
<organism evidence="4">
    <name type="scientific">Bombilactobacillus mellis</name>
    <dbReference type="NCBI Taxonomy" id="1218508"/>
    <lineage>
        <taxon>Bacteria</taxon>
        <taxon>Bacillati</taxon>
        <taxon>Bacillota</taxon>
        <taxon>Bacilli</taxon>
        <taxon>Lactobacillales</taxon>
        <taxon>Lactobacillaceae</taxon>
        <taxon>Bombilactobacillus</taxon>
    </lineage>
</organism>
<feature type="chain" id="PRO_5039317742" evidence="2">
    <location>
        <begin position="35"/>
        <end position="558"/>
    </location>
</feature>
<keyword evidence="2" id="KW-0732">Signal</keyword>
<dbReference type="EMBL" id="KJ879332">
    <property type="protein sequence ID" value="AIU95546.1"/>
    <property type="molecule type" value="Genomic_DNA"/>
</dbReference>
<evidence type="ECO:0000256" key="1">
    <source>
        <dbReference type="SAM" id="MobiDB-lite"/>
    </source>
</evidence>
<evidence type="ECO:0000313" key="4">
    <source>
        <dbReference type="EMBL" id="AIU95546.1"/>
    </source>
</evidence>